<evidence type="ECO:0000313" key="3">
    <source>
        <dbReference type="Proteomes" id="UP001303473"/>
    </source>
</evidence>
<organism evidence="2 3">
    <name type="scientific">Diplogelasinospora grovesii</name>
    <dbReference type="NCBI Taxonomy" id="303347"/>
    <lineage>
        <taxon>Eukaryota</taxon>
        <taxon>Fungi</taxon>
        <taxon>Dikarya</taxon>
        <taxon>Ascomycota</taxon>
        <taxon>Pezizomycotina</taxon>
        <taxon>Sordariomycetes</taxon>
        <taxon>Sordariomycetidae</taxon>
        <taxon>Sordariales</taxon>
        <taxon>Diplogelasinosporaceae</taxon>
        <taxon>Diplogelasinospora</taxon>
    </lineage>
</organism>
<evidence type="ECO:0008006" key="4">
    <source>
        <dbReference type="Google" id="ProtNLM"/>
    </source>
</evidence>
<dbReference type="Proteomes" id="UP001303473">
    <property type="component" value="Unassembled WGS sequence"/>
</dbReference>
<feature type="signal peptide" evidence="1">
    <location>
        <begin position="1"/>
        <end position="23"/>
    </location>
</feature>
<accession>A0AAN6NHN2</accession>
<feature type="chain" id="PRO_5042938335" description="Secreted protein" evidence="1">
    <location>
        <begin position="24"/>
        <end position="70"/>
    </location>
</feature>
<evidence type="ECO:0000313" key="2">
    <source>
        <dbReference type="EMBL" id="KAK3945705.1"/>
    </source>
</evidence>
<comment type="caution">
    <text evidence="2">The sequence shown here is derived from an EMBL/GenBank/DDBJ whole genome shotgun (WGS) entry which is preliminary data.</text>
</comment>
<dbReference type="EMBL" id="MU853754">
    <property type="protein sequence ID" value="KAK3945705.1"/>
    <property type="molecule type" value="Genomic_DNA"/>
</dbReference>
<keyword evidence="3" id="KW-1185">Reference proteome</keyword>
<gene>
    <name evidence="2" type="ORF">QBC46DRAFT_371421</name>
</gene>
<protein>
    <recommendedName>
        <fullName evidence="4">Secreted protein</fullName>
    </recommendedName>
</protein>
<reference evidence="3" key="1">
    <citation type="journal article" date="2023" name="Mol. Phylogenet. Evol.">
        <title>Genome-scale phylogeny and comparative genomics of the fungal order Sordariales.</title>
        <authorList>
            <person name="Hensen N."/>
            <person name="Bonometti L."/>
            <person name="Westerberg I."/>
            <person name="Brannstrom I.O."/>
            <person name="Guillou S."/>
            <person name="Cros-Aarteil S."/>
            <person name="Calhoun S."/>
            <person name="Haridas S."/>
            <person name="Kuo A."/>
            <person name="Mondo S."/>
            <person name="Pangilinan J."/>
            <person name="Riley R."/>
            <person name="LaButti K."/>
            <person name="Andreopoulos B."/>
            <person name="Lipzen A."/>
            <person name="Chen C."/>
            <person name="Yan M."/>
            <person name="Daum C."/>
            <person name="Ng V."/>
            <person name="Clum A."/>
            <person name="Steindorff A."/>
            <person name="Ohm R.A."/>
            <person name="Martin F."/>
            <person name="Silar P."/>
            <person name="Natvig D.O."/>
            <person name="Lalanne C."/>
            <person name="Gautier V."/>
            <person name="Ament-Velasquez S.L."/>
            <person name="Kruys A."/>
            <person name="Hutchinson M.I."/>
            <person name="Powell A.J."/>
            <person name="Barry K."/>
            <person name="Miller A.N."/>
            <person name="Grigoriev I.V."/>
            <person name="Debuchy R."/>
            <person name="Gladieux P."/>
            <person name="Hiltunen Thoren M."/>
            <person name="Johannesson H."/>
        </authorList>
    </citation>
    <scope>NUCLEOTIDE SEQUENCE [LARGE SCALE GENOMIC DNA]</scope>
    <source>
        <strain evidence="3">CBS 340.73</strain>
    </source>
</reference>
<dbReference type="AlphaFoldDB" id="A0AAN6NHN2"/>
<proteinExistence type="predicted"/>
<evidence type="ECO:0000256" key="1">
    <source>
        <dbReference type="SAM" id="SignalP"/>
    </source>
</evidence>
<sequence length="70" mass="7979">MEWQHPPFFPFSSFPFSLVFTFAASLMIEMGEVKVHQGGDAVTAGRFCHAEAETRCWLLRGVRDILHLPQ</sequence>
<name>A0AAN6NHN2_9PEZI</name>
<keyword evidence="1" id="KW-0732">Signal</keyword>